<evidence type="ECO:0000256" key="4">
    <source>
        <dbReference type="ARBA" id="ARBA00022490"/>
    </source>
</evidence>
<name>A0A9D6L552_UNCEI</name>
<dbReference type="GO" id="GO:0002949">
    <property type="term" value="P:tRNA threonylcarbamoyladenosine modification"/>
    <property type="evidence" value="ECO:0007669"/>
    <property type="project" value="InterPro"/>
</dbReference>
<dbReference type="PANTHER" id="PTHR33540">
    <property type="entry name" value="TRNA THREONYLCARBAMOYLADENOSINE BIOSYNTHESIS PROTEIN TSAE"/>
    <property type="match status" value="1"/>
</dbReference>
<dbReference type="GO" id="GO:0005524">
    <property type="term" value="F:ATP binding"/>
    <property type="evidence" value="ECO:0007669"/>
    <property type="project" value="UniProtKB-KW"/>
</dbReference>
<dbReference type="Pfam" id="PF02367">
    <property type="entry name" value="TsaE"/>
    <property type="match status" value="1"/>
</dbReference>
<proteinExistence type="inferred from homology"/>
<keyword evidence="9" id="KW-0460">Magnesium</keyword>
<dbReference type="InterPro" id="IPR003442">
    <property type="entry name" value="T6A_TsaE"/>
</dbReference>
<evidence type="ECO:0000256" key="9">
    <source>
        <dbReference type="ARBA" id="ARBA00022842"/>
    </source>
</evidence>
<keyword evidence="8" id="KW-0067">ATP-binding</keyword>
<comment type="similarity">
    <text evidence="2">Belongs to the TsaE family.</text>
</comment>
<dbReference type="GO" id="GO:0046872">
    <property type="term" value="F:metal ion binding"/>
    <property type="evidence" value="ECO:0007669"/>
    <property type="project" value="UniProtKB-KW"/>
</dbReference>
<evidence type="ECO:0000256" key="1">
    <source>
        <dbReference type="ARBA" id="ARBA00004496"/>
    </source>
</evidence>
<dbReference type="EMBL" id="JACQAY010000061">
    <property type="protein sequence ID" value="MBI3539053.1"/>
    <property type="molecule type" value="Genomic_DNA"/>
</dbReference>
<reference evidence="12" key="1">
    <citation type="submission" date="2020-07" db="EMBL/GenBank/DDBJ databases">
        <title>Huge and variable diversity of episymbiotic CPR bacteria and DPANN archaea in groundwater ecosystems.</title>
        <authorList>
            <person name="He C.Y."/>
            <person name="Keren R."/>
            <person name="Whittaker M."/>
            <person name="Farag I.F."/>
            <person name="Doudna J."/>
            <person name="Cate J.H.D."/>
            <person name="Banfield J.F."/>
        </authorList>
    </citation>
    <scope>NUCLEOTIDE SEQUENCE</scope>
    <source>
        <strain evidence="12">NC_groundwater_928_Pr1_S-0.2um_72_17</strain>
    </source>
</reference>
<dbReference type="GO" id="GO:0005737">
    <property type="term" value="C:cytoplasm"/>
    <property type="evidence" value="ECO:0007669"/>
    <property type="project" value="UniProtKB-SubCell"/>
</dbReference>
<evidence type="ECO:0000256" key="11">
    <source>
        <dbReference type="SAM" id="MobiDB-lite"/>
    </source>
</evidence>
<feature type="region of interest" description="Disordered" evidence="11">
    <location>
        <begin position="1"/>
        <end position="26"/>
    </location>
</feature>
<dbReference type="SUPFAM" id="SSF52540">
    <property type="entry name" value="P-loop containing nucleoside triphosphate hydrolases"/>
    <property type="match status" value="1"/>
</dbReference>
<evidence type="ECO:0000256" key="3">
    <source>
        <dbReference type="ARBA" id="ARBA00019010"/>
    </source>
</evidence>
<evidence type="ECO:0000256" key="7">
    <source>
        <dbReference type="ARBA" id="ARBA00022741"/>
    </source>
</evidence>
<accession>A0A9D6L552</accession>
<keyword evidence="6" id="KW-0479">Metal-binding</keyword>
<dbReference type="Proteomes" id="UP000807850">
    <property type="component" value="Unassembled WGS sequence"/>
</dbReference>
<comment type="caution">
    <text evidence="12">The sequence shown here is derived from an EMBL/GenBank/DDBJ whole genome shotgun (WGS) entry which is preliminary data.</text>
</comment>
<gene>
    <name evidence="12" type="primary">tsaE</name>
    <name evidence="12" type="ORF">HY076_02120</name>
</gene>
<comment type="subcellular location">
    <subcellularLocation>
        <location evidence="1">Cytoplasm</location>
    </subcellularLocation>
</comment>
<keyword evidence="7" id="KW-0547">Nucleotide-binding</keyword>
<keyword evidence="5" id="KW-0819">tRNA processing</keyword>
<keyword evidence="4" id="KW-0963">Cytoplasm</keyword>
<evidence type="ECO:0000313" key="13">
    <source>
        <dbReference type="Proteomes" id="UP000807850"/>
    </source>
</evidence>
<sequence length="172" mass="17865">MRPLSRRPPPSRRAAAAPRSTASDAETRALGAGLGARLRAGDLIVLTGPLGAGKTCFVAGLAEGAGCGARVRSPSFTLINEYEGPMTFFHLDLYRLEGHDAEGLGLEERCEQGAMVAEWGEKLPAHVRADALTLTFTVASEHERTITAGADGGRGAELLAAWEAIAGAGARA</sequence>
<dbReference type="NCBIfam" id="TIGR00150">
    <property type="entry name" value="T6A_YjeE"/>
    <property type="match status" value="1"/>
</dbReference>
<evidence type="ECO:0000256" key="2">
    <source>
        <dbReference type="ARBA" id="ARBA00007599"/>
    </source>
</evidence>
<dbReference type="InterPro" id="IPR027417">
    <property type="entry name" value="P-loop_NTPase"/>
</dbReference>
<organism evidence="12 13">
    <name type="scientific">Eiseniibacteriota bacterium</name>
    <dbReference type="NCBI Taxonomy" id="2212470"/>
    <lineage>
        <taxon>Bacteria</taxon>
        <taxon>Candidatus Eiseniibacteriota</taxon>
    </lineage>
</organism>
<protein>
    <recommendedName>
        <fullName evidence="3">tRNA threonylcarbamoyladenosine biosynthesis protein TsaE</fullName>
    </recommendedName>
    <alternativeName>
        <fullName evidence="10">t(6)A37 threonylcarbamoyladenosine biosynthesis protein TsaE</fullName>
    </alternativeName>
</protein>
<dbReference type="AlphaFoldDB" id="A0A9D6L552"/>
<dbReference type="Gene3D" id="3.40.50.300">
    <property type="entry name" value="P-loop containing nucleotide triphosphate hydrolases"/>
    <property type="match status" value="1"/>
</dbReference>
<evidence type="ECO:0000256" key="6">
    <source>
        <dbReference type="ARBA" id="ARBA00022723"/>
    </source>
</evidence>
<evidence type="ECO:0000256" key="5">
    <source>
        <dbReference type="ARBA" id="ARBA00022694"/>
    </source>
</evidence>
<dbReference type="PANTHER" id="PTHR33540:SF2">
    <property type="entry name" value="TRNA THREONYLCARBAMOYLADENOSINE BIOSYNTHESIS PROTEIN TSAE"/>
    <property type="match status" value="1"/>
</dbReference>
<evidence type="ECO:0000256" key="10">
    <source>
        <dbReference type="ARBA" id="ARBA00032441"/>
    </source>
</evidence>
<evidence type="ECO:0000313" key="12">
    <source>
        <dbReference type="EMBL" id="MBI3539053.1"/>
    </source>
</evidence>
<evidence type="ECO:0000256" key="8">
    <source>
        <dbReference type="ARBA" id="ARBA00022840"/>
    </source>
</evidence>
<feature type="compositionally biased region" description="Low complexity" evidence="11">
    <location>
        <begin position="12"/>
        <end position="26"/>
    </location>
</feature>